<dbReference type="EMBL" id="QMKK01000061">
    <property type="protein sequence ID" value="RAX37625.1"/>
    <property type="molecule type" value="Genomic_DNA"/>
</dbReference>
<name>A0A329Y9I4_RHITR</name>
<feature type="active site" description="Nucleophile" evidence="2">
    <location>
        <position position="13"/>
    </location>
</feature>
<dbReference type="AlphaFoldDB" id="A0A329Y9I4"/>
<dbReference type="InterPro" id="IPR001853">
    <property type="entry name" value="DSBA-like_thioredoxin_dom"/>
</dbReference>
<protein>
    <recommendedName>
        <fullName evidence="1">2-hydroxychromene-2-carboxylate isomerase</fullName>
        <ecNumber evidence="1">5.99.1.4</ecNumber>
    </recommendedName>
</protein>
<dbReference type="Pfam" id="PF01323">
    <property type="entry name" value="DSBA"/>
    <property type="match status" value="1"/>
</dbReference>
<dbReference type="InterPro" id="IPR036249">
    <property type="entry name" value="Thioredoxin-like_sf"/>
</dbReference>
<dbReference type="Gene3D" id="3.40.30.10">
    <property type="entry name" value="Glutaredoxin"/>
    <property type="match status" value="1"/>
</dbReference>
<reference evidence="4 5" key="1">
    <citation type="submission" date="2018-06" db="EMBL/GenBank/DDBJ databases">
        <title>Whole Genome Sequence of an efficient microsymbiont, Rhizobium tropici.</title>
        <authorList>
            <person name="Srinivasan R."/>
            <person name="Singh H.V."/>
            <person name="Srivastava R."/>
            <person name="Kumari B."/>
            <person name="Radhakrishna A."/>
        </authorList>
    </citation>
    <scope>NUCLEOTIDE SEQUENCE [LARGE SCALE GENOMIC DNA]</scope>
    <source>
        <strain evidence="4 5">IGFRI Rhizo-19</strain>
    </source>
</reference>
<dbReference type="PANTHER" id="PTHR42943:SF2">
    <property type="entry name" value="GLUTATHIONE S-TRANSFERASE KAPPA 1"/>
    <property type="match status" value="1"/>
</dbReference>
<dbReference type="EC" id="5.99.1.4" evidence="1"/>
<evidence type="ECO:0000313" key="4">
    <source>
        <dbReference type="EMBL" id="RAX37625.1"/>
    </source>
</evidence>
<accession>A0A329Y9I4</accession>
<dbReference type="GO" id="GO:0006749">
    <property type="term" value="P:glutathione metabolic process"/>
    <property type="evidence" value="ECO:0007669"/>
    <property type="project" value="TreeGrafter"/>
</dbReference>
<dbReference type="GO" id="GO:0004364">
    <property type="term" value="F:glutathione transferase activity"/>
    <property type="evidence" value="ECO:0007669"/>
    <property type="project" value="TreeGrafter"/>
</dbReference>
<dbReference type="SUPFAM" id="SSF52833">
    <property type="entry name" value="Thioredoxin-like"/>
    <property type="match status" value="1"/>
</dbReference>
<dbReference type="InterPro" id="IPR051924">
    <property type="entry name" value="GST_Kappa/NadH"/>
</dbReference>
<keyword evidence="1 4" id="KW-0413">Isomerase</keyword>
<dbReference type="PANTHER" id="PTHR42943">
    <property type="entry name" value="GLUTATHIONE S-TRANSFERASE KAPPA"/>
    <property type="match status" value="1"/>
</dbReference>
<dbReference type="OrthoDB" id="5244108at2"/>
<evidence type="ECO:0000256" key="2">
    <source>
        <dbReference type="PIRSR" id="PIRSR006386-1"/>
    </source>
</evidence>
<evidence type="ECO:0000313" key="5">
    <source>
        <dbReference type="Proteomes" id="UP000251205"/>
    </source>
</evidence>
<sequence>MAKTIDYFFGIGSPWAYIGLEPFAALAARHDATIRPYVISLIEDNGAIYSRNRPEARRAYWTKDLKRWAALRGKVLNLENRSGLSDPTPAGMMVIAAIEKGADWLKLTGALQEAFWTRGEDIGKADVRRAIADAAGLDATALEAFAESPAAQSIWTSNIRIAKAAGVFGFPTFRFEDELYWGQDSLPFLERHLNGEKLVA</sequence>
<dbReference type="GO" id="GO:0018845">
    <property type="term" value="F:2-hydroxychromene-2-carboxylate isomerase activity"/>
    <property type="evidence" value="ECO:0007669"/>
    <property type="project" value="UniProtKB-UniRule"/>
</dbReference>
<dbReference type="GO" id="GO:0004602">
    <property type="term" value="F:glutathione peroxidase activity"/>
    <property type="evidence" value="ECO:0007669"/>
    <property type="project" value="TreeGrafter"/>
</dbReference>
<dbReference type="RefSeq" id="WP_112345888.1">
    <property type="nucleotide sequence ID" value="NZ_QMKK01000061.1"/>
</dbReference>
<dbReference type="InterPro" id="IPR014440">
    <property type="entry name" value="HCCAis_GSTk"/>
</dbReference>
<evidence type="ECO:0000259" key="3">
    <source>
        <dbReference type="Pfam" id="PF01323"/>
    </source>
</evidence>
<feature type="domain" description="DSBA-like thioredoxin" evidence="3">
    <location>
        <begin position="4"/>
        <end position="193"/>
    </location>
</feature>
<dbReference type="Proteomes" id="UP000251205">
    <property type="component" value="Unassembled WGS sequence"/>
</dbReference>
<comment type="similarity">
    <text evidence="1">Belongs to the GST superfamily. NadH family.</text>
</comment>
<comment type="caution">
    <text evidence="4">The sequence shown here is derived from an EMBL/GenBank/DDBJ whole genome shotgun (WGS) entry which is preliminary data.</text>
</comment>
<comment type="catalytic activity">
    <reaction evidence="1">
        <text>2-hydroxychromene-2-carboxylate = (3E)-4-(2-hydroxyphenyl)-2-oxobut-3-enoate</text>
        <dbReference type="Rhea" id="RHEA:27401"/>
        <dbReference type="ChEBI" id="CHEBI:59350"/>
        <dbReference type="ChEBI" id="CHEBI:59353"/>
        <dbReference type="EC" id="5.99.1.4"/>
    </reaction>
</comment>
<gene>
    <name evidence="4" type="ORF">DQ393_33085</name>
</gene>
<evidence type="ECO:0000256" key="1">
    <source>
        <dbReference type="PIRNR" id="PIRNR006386"/>
    </source>
</evidence>
<proteinExistence type="inferred from homology"/>
<organism evidence="4 5">
    <name type="scientific">Rhizobium tropici</name>
    <dbReference type="NCBI Taxonomy" id="398"/>
    <lineage>
        <taxon>Bacteria</taxon>
        <taxon>Pseudomonadati</taxon>
        <taxon>Pseudomonadota</taxon>
        <taxon>Alphaproteobacteria</taxon>
        <taxon>Hyphomicrobiales</taxon>
        <taxon>Rhizobiaceae</taxon>
        <taxon>Rhizobium/Agrobacterium group</taxon>
        <taxon>Rhizobium</taxon>
    </lineage>
</organism>
<dbReference type="PIRSF" id="PIRSF006386">
    <property type="entry name" value="HCCAis_GSTk"/>
    <property type="match status" value="1"/>
</dbReference>